<dbReference type="RefSeq" id="WP_007413977.1">
    <property type="nucleotide sequence ID" value="NZ_ABOX02000006.1"/>
</dbReference>
<accession>B9XDS9</accession>
<dbReference type="EMBL" id="ABOX02000006">
    <property type="protein sequence ID" value="EEF62225.1"/>
    <property type="molecule type" value="Genomic_DNA"/>
</dbReference>
<name>B9XDS9_PEDPL</name>
<comment type="caution">
    <text evidence="1">The sequence shown here is derived from an EMBL/GenBank/DDBJ whole genome shotgun (WGS) entry which is preliminary data.</text>
</comment>
<keyword evidence="2" id="KW-1185">Reference proteome</keyword>
<reference evidence="1 2" key="1">
    <citation type="journal article" date="2011" name="J. Bacteriol.">
        <title>Genome sequence of 'Pedosphaera parvula' Ellin514, an aerobic Verrucomicrobial isolate from pasture soil.</title>
        <authorList>
            <person name="Kant R."/>
            <person name="van Passel M.W."/>
            <person name="Sangwan P."/>
            <person name="Palva A."/>
            <person name="Lucas S."/>
            <person name="Copeland A."/>
            <person name="Lapidus A."/>
            <person name="Glavina Del Rio T."/>
            <person name="Dalin E."/>
            <person name="Tice H."/>
            <person name="Bruce D."/>
            <person name="Goodwin L."/>
            <person name="Pitluck S."/>
            <person name="Chertkov O."/>
            <person name="Larimer F.W."/>
            <person name="Land M.L."/>
            <person name="Hauser L."/>
            <person name="Brettin T.S."/>
            <person name="Detter J.C."/>
            <person name="Han S."/>
            <person name="de Vos W.M."/>
            <person name="Janssen P.H."/>
            <person name="Smidt H."/>
        </authorList>
    </citation>
    <scope>NUCLEOTIDE SEQUENCE [LARGE SCALE GENOMIC DNA]</scope>
    <source>
        <strain evidence="1 2">Ellin514</strain>
    </source>
</reference>
<dbReference type="AlphaFoldDB" id="B9XDS9"/>
<dbReference type="Proteomes" id="UP000003688">
    <property type="component" value="Unassembled WGS sequence"/>
</dbReference>
<evidence type="ECO:0000313" key="2">
    <source>
        <dbReference type="Proteomes" id="UP000003688"/>
    </source>
</evidence>
<sequence>MQNPIPSASGKTLVVATTSGNKPTEVQVNGKSVIVGLNAYIKP</sequence>
<protein>
    <submittedName>
        <fullName evidence="1">Uncharacterized protein</fullName>
    </submittedName>
</protein>
<gene>
    <name evidence="1" type="ORF">Cflav_PD6502</name>
</gene>
<proteinExistence type="predicted"/>
<organism evidence="1 2">
    <name type="scientific">Pedosphaera parvula (strain Ellin514)</name>
    <dbReference type="NCBI Taxonomy" id="320771"/>
    <lineage>
        <taxon>Bacteria</taxon>
        <taxon>Pseudomonadati</taxon>
        <taxon>Verrucomicrobiota</taxon>
        <taxon>Pedosphaerae</taxon>
        <taxon>Pedosphaerales</taxon>
        <taxon>Pedosphaeraceae</taxon>
        <taxon>Pedosphaera</taxon>
    </lineage>
</organism>
<evidence type="ECO:0000313" key="1">
    <source>
        <dbReference type="EMBL" id="EEF62225.1"/>
    </source>
</evidence>